<dbReference type="SUPFAM" id="SSF57903">
    <property type="entry name" value="FYVE/PHD zinc finger"/>
    <property type="match status" value="1"/>
</dbReference>
<feature type="compositionally biased region" description="Low complexity" evidence="10">
    <location>
        <begin position="777"/>
        <end position="790"/>
    </location>
</feature>
<evidence type="ECO:0000256" key="3">
    <source>
        <dbReference type="ARBA" id="ARBA00022679"/>
    </source>
</evidence>
<keyword evidence="5 9" id="KW-0863">Zinc-finger</keyword>
<accession>A0A1A9X574</accession>
<dbReference type="InterPro" id="IPR013083">
    <property type="entry name" value="Znf_RING/FYVE/PHD"/>
</dbReference>
<dbReference type="GO" id="GO:0008270">
    <property type="term" value="F:zinc ion binding"/>
    <property type="evidence" value="ECO:0007669"/>
    <property type="project" value="UniProtKB-KW"/>
</dbReference>
<evidence type="ECO:0000256" key="5">
    <source>
        <dbReference type="ARBA" id="ARBA00022771"/>
    </source>
</evidence>
<evidence type="ECO:0000256" key="7">
    <source>
        <dbReference type="ARBA" id="ARBA00022833"/>
    </source>
</evidence>
<keyword evidence="8" id="KW-0539">Nucleus</keyword>
<dbReference type="InterPro" id="IPR059102">
    <property type="entry name" value="PHD_PHF7/G2E3-like"/>
</dbReference>
<dbReference type="PROSITE" id="PS50089">
    <property type="entry name" value="ZF_RING_2"/>
    <property type="match status" value="1"/>
</dbReference>
<dbReference type="VEuPathDB" id="VectorBase:GBRI044649"/>
<evidence type="ECO:0000256" key="4">
    <source>
        <dbReference type="ARBA" id="ARBA00022723"/>
    </source>
</evidence>
<reference evidence="13" key="2">
    <citation type="submission" date="2020-05" db="UniProtKB">
        <authorList>
            <consortium name="EnsemblMetazoa"/>
        </authorList>
    </citation>
    <scope>IDENTIFICATION</scope>
    <source>
        <strain evidence="13">IAEA</strain>
    </source>
</reference>
<dbReference type="Pfam" id="PF26054">
    <property type="entry name" value="PHD_G2E3"/>
    <property type="match status" value="1"/>
</dbReference>
<dbReference type="InterPro" id="IPR051188">
    <property type="entry name" value="PHD-type_Zinc_Finger"/>
</dbReference>
<dbReference type="InterPro" id="IPR034732">
    <property type="entry name" value="EPHD"/>
</dbReference>
<name>A0A1A9X574_9MUSC</name>
<dbReference type="PANTHER" id="PTHR12420:SF42">
    <property type="entry name" value="G2_M PHASE-SPECIFIC E3 UBIQUITIN-PROTEIN LIGASE"/>
    <property type="match status" value="1"/>
</dbReference>
<feature type="domain" description="PHD-type" evidence="12">
    <location>
        <begin position="1"/>
        <end position="112"/>
    </location>
</feature>
<evidence type="ECO:0000259" key="12">
    <source>
        <dbReference type="PROSITE" id="PS51805"/>
    </source>
</evidence>
<dbReference type="InterPro" id="IPR001841">
    <property type="entry name" value="Znf_RING"/>
</dbReference>
<feature type="compositionally biased region" description="Low complexity" evidence="10">
    <location>
        <begin position="800"/>
        <end position="810"/>
    </location>
</feature>
<sequence length="827" mass="93145">MSICILCKSNRKDELLYGKFVTTSGSRGFGAHTYCLYLSSNLPQNGHDKQGLYGFLTRDIRKETCCYCKKKYAGISCCEKRCRLSFHLICGLENGAENQYCHKFNSYCHKHLTKVKYEPPPYDELCCICYEGLFEKGERFSSLRHIKAHCCSNGWFHKMCVQTFAITSGYFFKCPLCNNNTLFREKLAYQGIFIPNRDAAWEFEPNAYAELLERPDECLAVECKNDEGRKSTSIRNPLIFCNTCGSKAIHKNCLINDGRKEFQCHDCAPIVQSLDSKKIIKLDSNDEDSDIDVCKISDEEDNSTEEEDFKATVQNRILQNNNGGDEILPSSNDYLDYKQEDIFAGTTDFDCKNAYLSAATSCEKDCKNASARTSEDELLQKNLLQHKQNTPVTISSDTELSEAEESTSIAKNEFYKFSCSSNKNTKRNLADEESNSYVETSEEEISPHNIQRNKNRVFKITTSDDDELETEESMIKTKKTIQKSSSSVRNGQQKGITSNISSQASCGKQIINCDDIFSATTKNFDIDDPMVSNCPPSDNKCTLNYNLPTASSSIRVKNERIASPDKPTCSHICRESSPTQLKLRSRSVFIPKREQTETKESCELNCENILASTTHHQSTKRTVGRPPDGGRKFRNNVKKRQSYSESLNVSCIAHRTRKSLKIINEKKENSKDDEQPSTSSALLSISCIAKRTRLSYQKSLKTKKTKSNDKYFCNNSSESSGDKEGGGVCKSESESEIEGESSTTTSVSNSKPTTSSKVQNLPFPAVGIKNRKRPLTNNSNDSNNNNNNENLAKRFNEEPSLLLTSNSLKSNNLPERVRNFKRDMGGP</sequence>
<dbReference type="PROSITE" id="PS51805">
    <property type="entry name" value="EPHD"/>
    <property type="match status" value="1"/>
</dbReference>
<dbReference type="STRING" id="37001.A0A1A9X574"/>
<dbReference type="Proteomes" id="UP000091820">
    <property type="component" value="Unassembled WGS sequence"/>
</dbReference>
<dbReference type="AlphaFoldDB" id="A0A1A9X574"/>
<evidence type="ECO:0000256" key="9">
    <source>
        <dbReference type="PROSITE-ProRule" id="PRU00175"/>
    </source>
</evidence>
<evidence type="ECO:0000256" key="8">
    <source>
        <dbReference type="ARBA" id="ARBA00023242"/>
    </source>
</evidence>
<evidence type="ECO:0000313" key="13">
    <source>
        <dbReference type="EnsemblMetazoa" id="GBRI044649-PA"/>
    </source>
</evidence>
<keyword evidence="3" id="KW-0808">Transferase</keyword>
<dbReference type="CDD" id="cd15669">
    <property type="entry name" value="ePHD_PHF7_G2E3_like"/>
    <property type="match status" value="1"/>
</dbReference>
<reference evidence="14" key="1">
    <citation type="submission" date="2014-03" db="EMBL/GenBank/DDBJ databases">
        <authorList>
            <person name="Aksoy S."/>
            <person name="Warren W."/>
            <person name="Wilson R.K."/>
        </authorList>
    </citation>
    <scope>NUCLEOTIDE SEQUENCE [LARGE SCALE GENOMIC DNA]</scope>
    <source>
        <strain evidence="14">IAEA</strain>
    </source>
</reference>
<feature type="region of interest" description="Disordered" evidence="10">
    <location>
        <begin position="698"/>
        <end position="810"/>
    </location>
</feature>
<feature type="domain" description="RING-type" evidence="11">
    <location>
        <begin position="126"/>
        <end position="178"/>
    </location>
</feature>
<organism evidence="13 14">
    <name type="scientific">Glossina brevipalpis</name>
    <dbReference type="NCBI Taxonomy" id="37001"/>
    <lineage>
        <taxon>Eukaryota</taxon>
        <taxon>Metazoa</taxon>
        <taxon>Ecdysozoa</taxon>
        <taxon>Arthropoda</taxon>
        <taxon>Hexapoda</taxon>
        <taxon>Insecta</taxon>
        <taxon>Pterygota</taxon>
        <taxon>Neoptera</taxon>
        <taxon>Endopterygota</taxon>
        <taxon>Diptera</taxon>
        <taxon>Brachycera</taxon>
        <taxon>Muscomorpha</taxon>
        <taxon>Hippoboscoidea</taxon>
        <taxon>Glossinidae</taxon>
        <taxon>Glossina</taxon>
    </lineage>
</organism>
<comment type="pathway">
    <text evidence="2">Protein modification; protein ubiquitination.</text>
</comment>
<keyword evidence="7" id="KW-0862">Zinc</keyword>
<feature type="region of interest" description="Disordered" evidence="10">
    <location>
        <begin position="428"/>
        <end position="448"/>
    </location>
</feature>
<evidence type="ECO:0000313" key="14">
    <source>
        <dbReference type="Proteomes" id="UP000091820"/>
    </source>
</evidence>
<dbReference type="InterPro" id="IPR011011">
    <property type="entry name" value="Znf_FYVE_PHD"/>
</dbReference>
<evidence type="ECO:0000256" key="1">
    <source>
        <dbReference type="ARBA" id="ARBA00004123"/>
    </source>
</evidence>
<dbReference type="Pfam" id="PF13771">
    <property type="entry name" value="zf-HC5HC2H"/>
    <property type="match status" value="1"/>
</dbReference>
<evidence type="ECO:0008006" key="15">
    <source>
        <dbReference type="Google" id="ProtNLM"/>
    </source>
</evidence>
<dbReference type="EnsemblMetazoa" id="GBRI044649-RA">
    <property type="protein sequence ID" value="GBRI044649-PA"/>
    <property type="gene ID" value="GBRI044649"/>
</dbReference>
<evidence type="ECO:0000259" key="11">
    <source>
        <dbReference type="PROSITE" id="PS50089"/>
    </source>
</evidence>
<feature type="compositionally biased region" description="Low complexity" evidence="10">
    <location>
        <begin position="740"/>
        <end position="756"/>
    </location>
</feature>
<evidence type="ECO:0000256" key="10">
    <source>
        <dbReference type="SAM" id="MobiDB-lite"/>
    </source>
</evidence>
<proteinExistence type="predicted"/>
<protein>
    <recommendedName>
        <fullName evidence="15">PHD-type domain-containing protein</fullName>
    </recommendedName>
</protein>
<keyword evidence="6" id="KW-0833">Ubl conjugation pathway</keyword>
<keyword evidence="4" id="KW-0479">Metal-binding</keyword>
<dbReference type="Gene3D" id="3.30.40.10">
    <property type="entry name" value="Zinc/RING finger domain, C3HC4 (zinc finger)"/>
    <property type="match status" value="2"/>
</dbReference>
<feature type="region of interest" description="Disordered" evidence="10">
    <location>
        <begin position="613"/>
        <end position="641"/>
    </location>
</feature>
<keyword evidence="14" id="KW-1185">Reference proteome</keyword>
<feature type="compositionally biased region" description="Basic residues" evidence="10">
    <location>
        <begin position="632"/>
        <end position="641"/>
    </location>
</feature>
<dbReference type="PANTHER" id="PTHR12420">
    <property type="entry name" value="PHD FINGER PROTEIN"/>
    <property type="match status" value="1"/>
</dbReference>
<evidence type="ECO:0000256" key="6">
    <source>
        <dbReference type="ARBA" id="ARBA00022786"/>
    </source>
</evidence>
<comment type="subcellular location">
    <subcellularLocation>
        <location evidence="1">Nucleus</location>
    </subcellularLocation>
</comment>
<dbReference type="GO" id="GO:0005634">
    <property type="term" value="C:nucleus"/>
    <property type="evidence" value="ECO:0007669"/>
    <property type="project" value="TreeGrafter"/>
</dbReference>
<dbReference type="InterPro" id="IPR042013">
    <property type="entry name" value="PHF7/G2E3_ePHD"/>
</dbReference>
<evidence type="ECO:0000256" key="2">
    <source>
        <dbReference type="ARBA" id="ARBA00004906"/>
    </source>
</evidence>